<sequence>MKVLKAYKFRLYPTEEQQRFFIETFGCVRFTYNMILMHRQLGGEKSEKLTPAKLKKQYPFLKKTDSLALANTQKNLERAFTNFFQGRAGYPKLKSKKSPSQSYTTNNQQHTIYLKEGKLKLPKLKTLVAVDVHRPINGVIKSATISARNNRDFYVSILCREEIQSLPATGKSVEISYCPEQLAELSADVSIEPFCQAELARKTAKAERKLKCRWKSAKRRKVKLAEAKNYQKQKQKVQQLYEQQLNQKKAYIDELSIRLMRDFDLIYVEAEPQIDDTNDFTNADWARFTQKLKYKADWYGKKVIIAAPSSSKG</sequence>
<protein>
    <submittedName>
        <fullName evidence="3">Transposase</fullName>
    </submittedName>
</protein>
<organism evidence="3 4">
    <name type="scientific">Enterococcus florum</name>
    <dbReference type="NCBI Taxonomy" id="2480627"/>
    <lineage>
        <taxon>Bacteria</taxon>
        <taxon>Bacillati</taxon>
        <taxon>Bacillota</taxon>
        <taxon>Bacilli</taxon>
        <taxon>Lactobacillales</taxon>
        <taxon>Enterococcaceae</taxon>
        <taxon>Enterococcus</taxon>
    </lineage>
</organism>
<accession>A0A4P5P4Q9</accession>
<evidence type="ECO:0000313" key="3">
    <source>
        <dbReference type="EMBL" id="GCF92640.1"/>
    </source>
</evidence>
<dbReference type="InterPro" id="IPR021027">
    <property type="entry name" value="Transposase_put_HTH"/>
</dbReference>
<keyword evidence="4" id="KW-1185">Reference proteome</keyword>
<comment type="caution">
    <text evidence="3">The sequence shown here is derived from an EMBL/GenBank/DDBJ whole genome shotgun (WGS) entry which is preliminary data.</text>
</comment>
<dbReference type="Proteomes" id="UP000290567">
    <property type="component" value="Unassembled WGS sequence"/>
</dbReference>
<proteinExistence type="predicted"/>
<dbReference type="OrthoDB" id="56768at2"/>
<name>A0A4P5P4Q9_9ENTE</name>
<gene>
    <name evidence="3" type="ORF">NRIC_05310</name>
</gene>
<evidence type="ECO:0000256" key="1">
    <source>
        <dbReference type="SAM" id="Coils"/>
    </source>
</evidence>
<dbReference type="RefSeq" id="WP_146621144.1">
    <property type="nucleotide sequence ID" value="NZ_BJCC01000005.1"/>
</dbReference>
<keyword evidence="1" id="KW-0175">Coiled coil</keyword>
<reference evidence="4" key="1">
    <citation type="submission" date="2019-02" db="EMBL/GenBank/DDBJ databases">
        <title>Draft genome sequence of Enterococcus sp. Gos25-1.</title>
        <authorList>
            <person name="Tanaka N."/>
            <person name="Shiwa Y."/>
            <person name="Fujita N."/>
        </authorList>
    </citation>
    <scope>NUCLEOTIDE SEQUENCE [LARGE SCALE GENOMIC DNA]</scope>
    <source>
        <strain evidence="4">Gos25-1</strain>
    </source>
</reference>
<dbReference type="EMBL" id="BJCC01000005">
    <property type="protein sequence ID" value="GCF92640.1"/>
    <property type="molecule type" value="Genomic_DNA"/>
</dbReference>
<dbReference type="Pfam" id="PF12323">
    <property type="entry name" value="HTH_OrfB_IS605"/>
    <property type="match status" value="1"/>
</dbReference>
<evidence type="ECO:0000313" key="4">
    <source>
        <dbReference type="Proteomes" id="UP000290567"/>
    </source>
</evidence>
<dbReference type="AlphaFoldDB" id="A0A4P5P4Q9"/>
<evidence type="ECO:0000259" key="2">
    <source>
        <dbReference type="Pfam" id="PF12323"/>
    </source>
</evidence>
<feature type="domain" description="Transposase putative helix-turn-helix" evidence="2">
    <location>
        <begin position="1"/>
        <end position="40"/>
    </location>
</feature>
<dbReference type="NCBIfam" id="NF040570">
    <property type="entry name" value="guided_TnpB"/>
    <property type="match status" value="1"/>
</dbReference>
<feature type="coiled-coil region" evidence="1">
    <location>
        <begin position="227"/>
        <end position="254"/>
    </location>
</feature>